<gene>
    <name evidence="1" type="ORF">GCM10023350_21900</name>
</gene>
<reference evidence="2" key="1">
    <citation type="journal article" date="2019" name="Int. J. Syst. Evol. Microbiol.">
        <title>The Global Catalogue of Microorganisms (GCM) 10K type strain sequencing project: providing services to taxonomists for standard genome sequencing and annotation.</title>
        <authorList>
            <consortium name="The Broad Institute Genomics Platform"/>
            <consortium name="The Broad Institute Genome Sequencing Center for Infectious Disease"/>
            <person name="Wu L."/>
            <person name="Ma J."/>
        </authorList>
    </citation>
    <scope>NUCLEOTIDE SEQUENCE [LARGE SCALE GENOMIC DNA]</scope>
    <source>
        <strain evidence="2">JCM 18532</strain>
    </source>
</reference>
<accession>A0ABP8YTU0</accession>
<proteinExistence type="predicted"/>
<sequence>MLTSLASGRAAGADLTQQIALRHALLSLDVAFVSDEVAAGGPPSVHLALTKSHIVRHLGQPDLTPTQVAQGAGSRRATCTGSLRAMAKPSPGTSANGEVVLALADRQRLQGARRDIVTSLRDQPIKEIAGRWGIPNPRHDEGRGALWRLFTVEQFGAPFGAHRGARNSGLLTVAGDGSRLDPDRPAAWLA</sequence>
<evidence type="ECO:0008006" key="3">
    <source>
        <dbReference type="Google" id="ProtNLM"/>
    </source>
</evidence>
<evidence type="ECO:0000313" key="1">
    <source>
        <dbReference type="EMBL" id="GAA4737510.1"/>
    </source>
</evidence>
<evidence type="ECO:0000313" key="2">
    <source>
        <dbReference type="Proteomes" id="UP001499882"/>
    </source>
</evidence>
<protein>
    <recommendedName>
        <fullName evidence="3">Winged helix DNA-binding domain-containing protein</fullName>
    </recommendedName>
</protein>
<comment type="caution">
    <text evidence="1">The sequence shown here is derived from an EMBL/GenBank/DDBJ whole genome shotgun (WGS) entry which is preliminary data.</text>
</comment>
<name>A0ABP8YTU0_9ACTN</name>
<dbReference type="Proteomes" id="UP001499882">
    <property type="component" value="Unassembled WGS sequence"/>
</dbReference>
<keyword evidence="2" id="KW-1185">Reference proteome</keyword>
<organism evidence="1 2">
    <name type="scientific">Nocardioides endophyticus</name>
    <dbReference type="NCBI Taxonomy" id="1353775"/>
    <lineage>
        <taxon>Bacteria</taxon>
        <taxon>Bacillati</taxon>
        <taxon>Actinomycetota</taxon>
        <taxon>Actinomycetes</taxon>
        <taxon>Propionibacteriales</taxon>
        <taxon>Nocardioidaceae</taxon>
        <taxon>Nocardioides</taxon>
    </lineage>
</organism>
<dbReference type="EMBL" id="BAABKN010000014">
    <property type="protein sequence ID" value="GAA4737510.1"/>
    <property type="molecule type" value="Genomic_DNA"/>
</dbReference>